<sequence>MSERRFSRRRALATGLSGVGVALAGCLAEEDDGNGNGSGNGGNGETTGTTDDDAPTVGILENRTGNLALEGTSKHQASLLAIEEINENGGVLGEEVEVFDPDPRSDNQRYTELTQEAIRDEEVDALWAAYSSAARETIRPLINQHEQLYFYTTQYEGGVCDKTTFPVGATARQQLGAVVPYLIEEYGERIYIIAADYNFGQLSGEWVNILAEEEGAEIVGEEYIPLESSSFSSTINNIQGEDPDFIMSMLVGGNHAAFYQERAANDLDIPIGSSTTMAQGYEHLRLDPPALTDMYVGVNYMQELQTDASQEFVDAFYEKFPDAEYINQEAQNNYFSVYMWKEAVERAGTFDQEAVIEELESGIEVDAPEGPIELDPATHHMTHHMRVAHADENHEITFDGEQYIEPTFLHDAGCDLTVESEQTQYEPSDVYE</sequence>
<evidence type="ECO:0000259" key="3">
    <source>
        <dbReference type="Pfam" id="PF13458"/>
    </source>
</evidence>
<feature type="domain" description="Leucine-binding protein" evidence="3">
    <location>
        <begin position="56"/>
        <end position="393"/>
    </location>
</feature>
<evidence type="ECO:0000313" key="4">
    <source>
        <dbReference type="EMBL" id="MCU4742452.1"/>
    </source>
</evidence>
<feature type="compositionally biased region" description="Gly residues" evidence="2">
    <location>
        <begin position="34"/>
        <end position="45"/>
    </location>
</feature>
<dbReference type="InterPro" id="IPR028082">
    <property type="entry name" value="Peripla_BP_I"/>
</dbReference>
<dbReference type="PANTHER" id="PTHR47628:SF1">
    <property type="entry name" value="ALIPHATIC AMIDASE EXPRESSION-REGULATING PROTEIN"/>
    <property type="match status" value="1"/>
</dbReference>
<accession>A0AAP2YZH8</accession>
<comment type="caution">
    <text evidence="4">The sequence shown here is derived from an EMBL/GenBank/DDBJ whole genome shotgun (WGS) entry which is preliminary data.</text>
</comment>
<feature type="region of interest" description="Disordered" evidence="2">
    <location>
        <begin position="28"/>
        <end position="58"/>
    </location>
</feature>
<dbReference type="NCBIfam" id="TIGR03669">
    <property type="entry name" value="urea_ABC_arch"/>
    <property type="match status" value="1"/>
</dbReference>
<evidence type="ECO:0000256" key="1">
    <source>
        <dbReference type="ARBA" id="ARBA00022729"/>
    </source>
</evidence>
<dbReference type="Proteomes" id="UP001321018">
    <property type="component" value="Unassembled WGS sequence"/>
</dbReference>
<gene>
    <name evidence="4" type="ORF">OB960_13710</name>
</gene>
<protein>
    <submittedName>
        <fullName evidence="4">Urea ABC transporter substrate-binding protein</fullName>
    </submittedName>
</protein>
<dbReference type="Pfam" id="PF13458">
    <property type="entry name" value="Peripla_BP_6"/>
    <property type="match status" value="1"/>
</dbReference>
<dbReference type="AlphaFoldDB" id="A0AAP2YZH8"/>
<proteinExistence type="predicted"/>
<dbReference type="PANTHER" id="PTHR47628">
    <property type="match status" value="1"/>
</dbReference>
<dbReference type="InterPro" id="IPR028081">
    <property type="entry name" value="Leu-bd"/>
</dbReference>
<dbReference type="PROSITE" id="PS51257">
    <property type="entry name" value="PROKAR_LIPOPROTEIN"/>
    <property type="match status" value="1"/>
</dbReference>
<dbReference type="EMBL" id="JAOPKA010000008">
    <property type="protein sequence ID" value="MCU4742452.1"/>
    <property type="molecule type" value="Genomic_DNA"/>
</dbReference>
<name>A0AAP2YZH8_9EURY</name>
<dbReference type="InterPro" id="IPR019968">
    <property type="entry name" value="Urea_ABC_transptr_substrate-bd"/>
</dbReference>
<evidence type="ECO:0000256" key="2">
    <source>
        <dbReference type="SAM" id="MobiDB-lite"/>
    </source>
</evidence>
<evidence type="ECO:0000313" key="5">
    <source>
        <dbReference type="Proteomes" id="UP001321018"/>
    </source>
</evidence>
<dbReference type="RefSeq" id="WP_338004274.1">
    <property type="nucleotide sequence ID" value="NZ_JAOPKA010000008.1"/>
</dbReference>
<dbReference type="Gene3D" id="3.40.50.2300">
    <property type="match status" value="2"/>
</dbReference>
<dbReference type="SUPFAM" id="SSF53822">
    <property type="entry name" value="Periplasmic binding protein-like I"/>
    <property type="match status" value="1"/>
</dbReference>
<organism evidence="4 5">
    <name type="scientific">Natronoglomus mannanivorans</name>
    <dbReference type="NCBI Taxonomy" id="2979990"/>
    <lineage>
        <taxon>Archaea</taxon>
        <taxon>Methanobacteriati</taxon>
        <taxon>Methanobacteriota</taxon>
        <taxon>Stenosarchaea group</taxon>
        <taxon>Halobacteria</taxon>
        <taxon>Halobacteriales</taxon>
        <taxon>Natrialbaceae</taxon>
        <taxon>Natronoglomus</taxon>
    </lineage>
</organism>
<keyword evidence="1" id="KW-0732">Signal</keyword>
<reference evidence="4" key="1">
    <citation type="submission" date="2022-09" db="EMBL/GenBank/DDBJ databases">
        <title>Enrichment on poylsaccharides allowed isolation of novel metabolic and taxonomic groups of Haloarchaea.</title>
        <authorList>
            <person name="Sorokin D.Y."/>
            <person name="Elcheninov A.G."/>
            <person name="Khizhniak T.V."/>
            <person name="Kolganova T.V."/>
            <person name="Kublanov I.V."/>
        </authorList>
    </citation>
    <scope>NUCLEOTIDE SEQUENCE</scope>
    <source>
        <strain evidence="4">AArc-xg1-1</strain>
    </source>
</reference>